<evidence type="ECO:0000256" key="1">
    <source>
        <dbReference type="SAM" id="Phobius"/>
    </source>
</evidence>
<keyword evidence="1" id="KW-1133">Transmembrane helix</keyword>
<proteinExistence type="predicted"/>
<keyword evidence="1" id="KW-0812">Transmembrane</keyword>
<name>A0AAP0B683_9ASPA</name>
<reference evidence="2 3" key="1">
    <citation type="journal article" date="2022" name="Nat. Plants">
        <title>Genomes of leafy and leafless Platanthera orchids illuminate the evolution of mycoheterotrophy.</title>
        <authorList>
            <person name="Li M.H."/>
            <person name="Liu K.W."/>
            <person name="Li Z."/>
            <person name="Lu H.C."/>
            <person name="Ye Q.L."/>
            <person name="Zhang D."/>
            <person name="Wang J.Y."/>
            <person name="Li Y.F."/>
            <person name="Zhong Z.M."/>
            <person name="Liu X."/>
            <person name="Yu X."/>
            <person name="Liu D.K."/>
            <person name="Tu X.D."/>
            <person name="Liu B."/>
            <person name="Hao Y."/>
            <person name="Liao X.Y."/>
            <person name="Jiang Y.T."/>
            <person name="Sun W.H."/>
            <person name="Chen J."/>
            <person name="Chen Y.Q."/>
            <person name="Ai Y."/>
            <person name="Zhai J.W."/>
            <person name="Wu S.S."/>
            <person name="Zhou Z."/>
            <person name="Hsiao Y.Y."/>
            <person name="Wu W.L."/>
            <person name="Chen Y.Y."/>
            <person name="Lin Y.F."/>
            <person name="Hsu J.L."/>
            <person name="Li C.Y."/>
            <person name="Wang Z.W."/>
            <person name="Zhao X."/>
            <person name="Zhong W.Y."/>
            <person name="Ma X.K."/>
            <person name="Ma L."/>
            <person name="Huang J."/>
            <person name="Chen G.Z."/>
            <person name="Huang M.Z."/>
            <person name="Huang L."/>
            <person name="Peng D.H."/>
            <person name="Luo Y.B."/>
            <person name="Zou S.Q."/>
            <person name="Chen S.P."/>
            <person name="Lan S."/>
            <person name="Tsai W.C."/>
            <person name="Van de Peer Y."/>
            <person name="Liu Z.J."/>
        </authorList>
    </citation>
    <scope>NUCLEOTIDE SEQUENCE [LARGE SCALE GENOMIC DNA]</scope>
    <source>
        <strain evidence="2">Lor287</strain>
    </source>
</reference>
<evidence type="ECO:0000313" key="3">
    <source>
        <dbReference type="Proteomes" id="UP001418222"/>
    </source>
</evidence>
<comment type="caution">
    <text evidence="2">The sequence shown here is derived from an EMBL/GenBank/DDBJ whole genome shotgun (WGS) entry which is preliminary data.</text>
</comment>
<dbReference type="Proteomes" id="UP001418222">
    <property type="component" value="Unassembled WGS sequence"/>
</dbReference>
<organism evidence="2 3">
    <name type="scientific">Platanthera zijinensis</name>
    <dbReference type="NCBI Taxonomy" id="2320716"/>
    <lineage>
        <taxon>Eukaryota</taxon>
        <taxon>Viridiplantae</taxon>
        <taxon>Streptophyta</taxon>
        <taxon>Embryophyta</taxon>
        <taxon>Tracheophyta</taxon>
        <taxon>Spermatophyta</taxon>
        <taxon>Magnoliopsida</taxon>
        <taxon>Liliopsida</taxon>
        <taxon>Asparagales</taxon>
        <taxon>Orchidaceae</taxon>
        <taxon>Orchidoideae</taxon>
        <taxon>Orchideae</taxon>
        <taxon>Orchidinae</taxon>
        <taxon>Platanthera</taxon>
    </lineage>
</organism>
<feature type="transmembrane region" description="Helical" evidence="1">
    <location>
        <begin position="54"/>
        <end position="75"/>
    </location>
</feature>
<protein>
    <submittedName>
        <fullName evidence="2">Uncharacterized protein</fullName>
    </submittedName>
</protein>
<keyword evidence="3" id="KW-1185">Reference proteome</keyword>
<sequence length="89" mass="10032">MIFGRGGRRRSSLGLFPSTYFSLSTIGAFIPSAPTRPIPTTSAADTTLTRFHRVLILICFFIKFCYPSLQFFIFLEGSSLNVKAYLDQR</sequence>
<dbReference type="AlphaFoldDB" id="A0AAP0B683"/>
<evidence type="ECO:0000313" key="2">
    <source>
        <dbReference type="EMBL" id="KAK8930525.1"/>
    </source>
</evidence>
<dbReference type="EMBL" id="JBBWWQ010000014">
    <property type="protein sequence ID" value="KAK8930525.1"/>
    <property type="molecule type" value="Genomic_DNA"/>
</dbReference>
<gene>
    <name evidence="2" type="ORF">KSP39_PZI016395</name>
</gene>
<keyword evidence="1" id="KW-0472">Membrane</keyword>
<feature type="transmembrane region" description="Helical" evidence="1">
    <location>
        <begin position="12"/>
        <end position="34"/>
    </location>
</feature>
<accession>A0AAP0B683</accession>